<dbReference type="EMBL" id="LBVN01000007">
    <property type="protein sequence ID" value="KKQ87422.1"/>
    <property type="molecule type" value="Genomic_DNA"/>
</dbReference>
<dbReference type="Proteomes" id="UP000033944">
    <property type="component" value="Unassembled WGS sequence"/>
</dbReference>
<evidence type="ECO:0000313" key="2">
    <source>
        <dbReference type="Proteomes" id="UP000033944"/>
    </source>
</evidence>
<accession>A0A0G0L8U5</accession>
<sequence length="73" mass="8503">MELNRDMALTTSDLEAIDNIVAKRIDPLEKRVIKMDRKIDKFFNFLDKDIYKMKQKISAKLGINIFELSTPGN</sequence>
<gene>
    <name evidence="1" type="ORF">UT10_C0007G0080</name>
</gene>
<comment type="caution">
    <text evidence="1">The sequence shown here is derived from an EMBL/GenBank/DDBJ whole genome shotgun (WGS) entry which is preliminary data.</text>
</comment>
<protein>
    <submittedName>
        <fullName evidence="1">Uncharacterized protein</fullName>
    </submittedName>
</protein>
<dbReference type="AlphaFoldDB" id="A0A0G0L8U5"/>
<name>A0A0G0L8U5_9BACT</name>
<proteinExistence type="predicted"/>
<organism evidence="1 2">
    <name type="scientific">Candidatus Woesebacteria bacterium GW2011_GWB1_38_8b</name>
    <dbReference type="NCBI Taxonomy" id="1618571"/>
    <lineage>
        <taxon>Bacteria</taxon>
        <taxon>Candidatus Woeseibacteriota</taxon>
    </lineage>
</organism>
<reference evidence="1 2" key="1">
    <citation type="journal article" date="2015" name="Nature">
        <title>rRNA introns, odd ribosomes, and small enigmatic genomes across a large radiation of phyla.</title>
        <authorList>
            <person name="Brown C.T."/>
            <person name="Hug L.A."/>
            <person name="Thomas B.C."/>
            <person name="Sharon I."/>
            <person name="Castelle C.J."/>
            <person name="Singh A."/>
            <person name="Wilkins M.J."/>
            <person name="Williams K.H."/>
            <person name="Banfield J.F."/>
        </authorList>
    </citation>
    <scope>NUCLEOTIDE SEQUENCE [LARGE SCALE GENOMIC DNA]</scope>
</reference>
<evidence type="ECO:0000313" key="1">
    <source>
        <dbReference type="EMBL" id="KKQ87422.1"/>
    </source>
</evidence>